<keyword evidence="7" id="KW-1185">Reference proteome</keyword>
<dbReference type="PANTHER" id="PTHR47178:SF1">
    <property type="entry name" value="FAD-BINDING DOMAIN-CONTAINING PROTEIN-RELATED"/>
    <property type="match status" value="1"/>
</dbReference>
<dbReference type="Proteomes" id="UP000799536">
    <property type="component" value="Unassembled WGS sequence"/>
</dbReference>
<dbReference type="GO" id="GO:0004497">
    <property type="term" value="F:monooxygenase activity"/>
    <property type="evidence" value="ECO:0007669"/>
    <property type="project" value="UniProtKB-KW"/>
</dbReference>
<evidence type="ECO:0000256" key="4">
    <source>
        <dbReference type="ARBA" id="ARBA00023002"/>
    </source>
</evidence>
<dbReference type="PANTHER" id="PTHR47178">
    <property type="entry name" value="MONOOXYGENASE, FAD-BINDING"/>
    <property type="match status" value="1"/>
</dbReference>
<dbReference type="Gene3D" id="3.50.50.60">
    <property type="entry name" value="FAD/NAD(P)-binding domain"/>
    <property type="match status" value="1"/>
</dbReference>
<protein>
    <recommendedName>
        <fullName evidence="8">FAD-binding domain-containing protein</fullName>
    </recommendedName>
</protein>
<keyword evidence="4" id="KW-0560">Oxidoreductase</keyword>
<organism evidence="6 7">
    <name type="scientific">Delitschia confertaspora ATCC 74209</name>
    <dbReference type="NCBI Taxonomy" id="1513339"/>
    <lineage>
        <taxon>Eukaryota</taxon>
        <taxon>Fungi</taxon>
        <taxon>Dikarya</taxon>
        <taxon>Ascomycota</taxon>
        <taxon>Pezizomycotina</taxon>
        <taxon>Dothideomycetes</taxon>
        <taxon>Pleosporomycetidae</taxon>
        <taxon>Pleosporales</taxon>
        <taxon>Delitschiaceae</taxon>
        <taxon>Delitschia</taxon>
    </lineage>
</organism>
<gene>
    <name evidence="6" type="ORF">GQ43DRAFT_474391</name>
</gene>
<sequence>METYLLPEIYDNVCAVQVNPEVGRDEVRGVPFVNGKIGKVEQEVPKNKRLRLRHDGWGKRLVKMERIDGKVKVEFDDDTMEIGHVLIGADGNSSIVRKYLAPETHQEQFTDIRDNIDPLYFGNNPETNLYFSWIASDEENEELFKLPLMDLFKNRAQGFFPQIINLVESLPEDTVVTKVNLIDWPVVEWDN</sequence>
<evidence type="ECO:0000256" key="2">
    <source>
        <dbReference type="ARBA" id="ARBA00022630"/>
    </source>
</evidence>
<evidence type="ECO:0000313" key="7">
    <source>
        <dbReference type="Proteomes" id="UP000799536"/>
    </source>
</evidence>
<dbReference type="InterPro" id="IPR036188">
    <property type="entry name" value="FAD/NAD-bd_sf"/>
</dbReference>
<dbReference type="SUPFAM" id="SSF51905">
    <property type="entry name" value="FAD/NAD(P)-binding domain"/>
    <property type="match status" value="1"/>
</dbReference>
<dbReference type="AlphaFoldDB" id="A0A9P4JK39"/>
<accession>A0A9P4JK39</accession>
<proteinExistence type="predicted"/>
<evidence type="ECO:0000256" key="5">
    <source>
        <dbReference type="ARBA" id="ARBA00023033"/>
    </source>
</evidence>
<evidence type="ECO:0000256" key="1">
    <source>
        <dbReference type="ARBA" id="ARBA00001974"/>
    </source>
</evidence>
<evidence type="ECO:0000256" key="3">
    <source>
        <dbReference type="ARBA" id="ARBA00022827"/>
    </source>
</evidence>
<reference evidence="6" key="1">
    <citation type="journal article" date="2020" name="Stud. Mycol.">
        <title>101 Dothideomycetes genomes: a test case for predicting lifestyles and emergence of pathogens.</title>
        <authorList>
            <person name="Haridas S."/>
            <person name="Albert R."/>
            <person name="Binder M."/>
            <person name="Bloem J."/>
            <person name="Labutti K."/>
            <person name="Salamov A."/>
            <person name="Andreopoulos B."/>
            <person name="Baker S."/>
            <person name="Barry K."/>
            <person name="Bills G."/>
            <person name="Bluhm B."/>
            <person name="Cannon C."/>
            <person name="Castanera R."/>
            <person name="Culley D."/>
            <person name="Daum C."/>
            <person name="Ezra D."/>
            <person name="Gonzalez J."/>
            <person name="Henrissat B."/>
            <person name="Kuo A."/>
            <person name="Liang C."/>
            <person name="Lipzen A."/>
            <person name="Lutzoni F."/>
            <person name="Magnuson J."/>
            <person name="Mondo S."/>
            <person name="Nolan M."/>
            <person name="Ohm R."/>
            <person name="Pangilinan J."/>
            <person name="Park H.-J."/>
            <person name="Ramirez L."/>
            <person name="Alfaro M."/>
            <person name="Sun H."/>
            <person name="Tritt A."/>
            <person name="Yoshinaga Y."/>
            <person name="Zwiers L.-H."/>
            <person name="Turgeon B."/>
            <person name="Goodwin S."/>
            <person name="Spatafora J."/>
            <person name="Crous P."/>
            <person name="Grigoriev I."/>
        </authorList>
    </citation>
    <scope>NUCLEOTIDE SEQUENCE</scope>
    <source>
        <strain evidence="6">ATCC 74209</strain>
    </source>
</reference>
<comment type="cofactor">
    <cofactor evidence="1">
        <name>FAD</name>
        <dbReference type="ChEBI" id="CHEBI:57692"/>
    </cofactor>
</comment>
<evidence type="ECO:0000313" key="6">
    <source>
        <dbReference type="EMBL" id="KAF2198604.1"/>
    </source>
</evidence>
<keyword evidence="5" id="KW-0503">Monooxygenase</keyword>
<keyword evidence="3" id="KW-0274">FAD</keyword>
<dbReference type="EMBL" id="ML994131">
    <property type="protein sequence ID" value="KAF2198604.1"/>
    <property type="molecule type" value="Genomic_DNA"/>
</dbReference>
<keyword evidence="2" id="KW-0285">Flavoprotein</keyword>
<dbReference type="OrthoDB" id="47494at2759"/>
<name>A0A9P4JK39_9PLEO</name>
<evidence type="ECO:0008006" key="8">
    <source>
        <dbReference type="Google" id="ProtNLM"/>
    </source>
</evidence>
<comment type="caution">
    <text evidence="6">The sequence shown here is derived from an EMBL/GenBank/DDBJ whole genome shotgun (WGS) entry which is preliminary data.</text>
</comment>